<evidence type="ECO:0000259" key="11">
    <source>
        <dbReference type="PROSITE" id="PS50885"/>
    </source>
</evidence>
<dbReference type="RefSeq" id="WP_162005636.1">
    <property type="nucleotide sequence ID" value="NZ_BKZW01000003.1"/>
</dbReference>
<dbReference type="GO" id="GO:0007234">
    <property type="term" value="P:osmosensory signaling via phosphorelay pathway"/>
    <property type="evidence" value="ECO:0007669"/>
    <property type="project" value="TreeGrafter"/>
</dbReference>
<evidence type="ECO:0000256" key="9">
    <source>
        <dbReference type="SAM" id="Phobius"/>
    </source>
</evidence>
<dbReference type="PANTHER" id="PTHR42878">
    <property type="entry name" value="TWO-COMPONENT HISTIDINE KINASE"/>
    <property type="match status" value="1"/>
</dbReference>
<keyword evidence="7" id="KW-0902">Two-component regulatory system</keyword>
<dbReference type="InterPro" id="IPR035965">
    <property type="entry name" value="PAS-like_dom_sf"/>
</dbReference>
<feature type="domain" description="HAMP" evidence="11">
    <location>
        <begin position="64"/>
        <end position="123"/>
    </location>
</feature>
<reference evidence="12 13" key="1">
    <citation type="submission" date="2019-10" db="EMBL/GenBank/DDBJ databases">
        <title>Dictyobacter vulcani sp. nov., within the class Ktedonobacteria, isolated from soil of volcanic Mt. Zao.</title>
        <authorList>
            <person name="Zheng Y."/>
            <person name="Wang C.M."/>
            <person name="Sakai Y."/>
            <person name="Abe K."/>
            <person name="Yokota A."/>
            <person name="Yabe S."/>
        </authorList>
    </citation>
    <scope>NUCLEOTIDE SEQUENCE [LARGE SCALE GENOMIC DNA]</scope>
    <source>
        <strain evidence="12 13">W12</strain>
    </source>
</reference>
<dbReference type="SUPFAM" id="SSF55785">
    <property type="entry name" value="PYP-like sensor domain (PAS domain)"/>
    <property type="match status" value="1"/>
</dbReference>
<dbReference type="EMBL" id="BKZW01000003">
    <property type="protein sequence ID" value="GER91286.1"/>
    <property type="molecule type" value="Genomic_DNA"/>
</dbReference>
<dbReference type="PANTHER" id="PTHR42878:SF12">
    <property type="entry name" value="SENSOR HISTIDINE KINASE YCBM"/>
    <property type="match status" value="1"/>
</dbReference>
<evidence type="ECO:0000313" key="13">
    <source>
        <dbReference type="Proteomes" id="UP000326912"/>
    </source>
</evidence>
<dbReference type="CDD" id="cd00075">
    <property type="entry name" value="HATPase"/>
    <property type="match status" value="1"/>
</dbReference>
<dbReference type="SMART" id="SM00388">
    <property type="entry name" value="HisKA"/>
    <property type="match status" value="1"/>
</dbReference>
<feature type="transmembrane region" description="Helical" evidence="9">
    <location>
        <begin position="44"/>
        <end position="66"/>
    </location>
</feature>
<dbReference type="InterPro" id="IPR036097">
    <property type="entry name" value="HisK_dim/P_sf"/>
</dbReference>
<dbReference type="InterPro" id="IPR003661">
    <property type="entry name" value="HisK_dim/P_dom"/>
</dbReference>
<comment type="subcellular location">
    <subcellularLocation>
        <location evidence="2">Membrane</location>
    </subcellularLocation>
</comment>
<dbReference type="SMART" id="SM00304">
    <property type="entry name" value="HAMP"/>
    <property type="match status" value="1"/>
</dbReference>
<sequence length="513" mass="57821">MVARDGQRDWLYSYVPIRETGWVVAVGRPVDDTFATVISFQHSLIIALIMLLVGASVFWFVMHGWVVAPISRLAQAVAMIKPDQSRKVTNHRLLVREKSRQDEIGRLVNAFSDMEEEIHTLFRKSDEQSYSRLQTLDALLFSMDEGVLLEDPAGEVVYANHRFTQFVGMSMPVISQDTFQPKHLTERMEALAEKPEAYLEALHQAESGAGPQVIEFQVHGYYNQLGQLVPSRRHIRMRLFQVQDMAGQLIGRGKIMSDVTRQNEAEQVKQNLLAIVSHELRTPLTTIKGYATSLLETDIEVDEHMQQDFLLRIVEEGDRMAELVTSLLEMSQLEAGTLKLAPSLCRLDILLTRVLENAENGQLQIQLSLPDELPVIYIDQRRIEMVLRNLLENARRYAGGEAEVAINVRYTQEPEESGICLSLEDNGPGLPAHLTEQIFESFYQVDGGRERSSSGVGLGLAICRGFVEAHGGHIWAANRGDGKAGASFHIWLPERLLHTANSPVRPFKLEEIF</sequence>
<dbReference type="Gene3D" id="6.10.340.10">
    <property type="match status" value="1"/>
</dbReference>
<dbReference type="InterPro" id="IPR050351">
    <property type="entry name" value="BphY/WalK/GraS-like"/>
</dbReference>
<keyword evidence="8 9" id="KW-0472">Membrane</keyword>
<organism evidence="12 13">
    <name type="scientific">Dictyobacter vulcani</name>
    <dbReference type="NCBI Taxonomy" id="2607529"/>
    <lineage>
        <taxon>Bacteria</taxon>
        <taxon>Bacillati</taxon>
        <taxon>Chloroflexota</taxon>
        <taxon>Ktedonobacteria</taxon>
        <taxon>Ktedonobacterales</taxon>
        <taxon>Dictyobacteraceae</taxon>
        <taxon>Dictyobacter</taxon>
    </lineage>
</organism>
<dbReference type="SUPFAM" id="SSF47384">
    <property type="entry name" value="Homodimeric domain of signal transducing histidine kinase"/>
    <property type="match status" value="1"/>
</dbReference>
<evidence type="ECO:0000256" key="6">
    <source>
        <dbReference type="ARBA" id="ARBA00022777"/>
    </source>
</evidence>
<comment type="catalytic activity">
    <reaction evidence="1">
        <text>ATP + protein L-histidine = ADP + protein N-phospho-L-histidine.</text>
        <dbReference type="EC" id="2.7.13.3"/>
    </reaction>
</comment>
<accession>A0A5J4L1E1</accession>
<evidence type="ECO:0000313" key="12">
    <source>
        <dbReference type="EMBL" id="GER91286.1"/>
    </source>
</evidence>
<dbReference type="InterPro" id="IPR005467">
    <property type="entry name" value="His_kinase_dom"/>
</dbReference>
<dbReference type="CDD" id="cd18774">
    <property type="entry name" value="PDC2_HK_sensor"/>
    <property type="match status" value="1"/>
</dbReference>
<dbReference type="InterPro" id="IPR004358">
    <property type="entry name" value="Sig_transdc_His_kin-like_C"/>
</dbReference>
<dbReference type="EC" id="2.7.13.3" evidence="3"/>
<keyword evidence="4" id="KW-0597">Phosphoprotein</keyword>
<dbReference type="Proteomes" id="UP000326912">
    <property type="component" value="Unassembled WGS sequence"/>
</dbReference>
<dbReference type="Gene3D" id="3.30.450.20">
    <property type="entry name" value="PAS domain"/>
    <property type="match status" value="1"/>
</dbReference>
<dbReference type="Gene3D" id="3.30.565.10">
    <property type="entry name" value="Histidine kinase-like ATPase, C-terminal domain"/>
    <property type="match status" value="1"/>
</dbReference>
<dbReference type="InterPro" id="IPR003660">
    <property type="entry name" value="HAMP_dom"/>
</dbReference>
<comment type="caution">
    <text evidence="12">The sequence shown here is derived from an EMBL/GenBank/DDBJ whole genome shotgun (WGS) entry which is preliminary data.</text>
</comment>
<dbReference type="SMART" id="SM00387">
    <property type="entry name" value="HATPase_c"/>
    <property type="match status" value="1"/>
</dbReference>
<dbReference type="GO" id="GO:0030295">
    <property type="term" value="F:protein kinase activator activity"/>
    <property type="evidence" value="ECO:0007669"/>
    <property type="project" value="TreeGrafter"/>
</dbReference>
<evidence type="ECO:0000256" key="7">
    <source>
        <dbReference type="ARBA" id="ARBA00023012"/>
    </source>
</evidence>
<dbReference type="InterPro" id="IPR003594">
    <property type="entry name" value="HATPase_dom"/>
</dbReference>
<dbReference type="Gene3D" id="1.10.287.130">
    <property type="match status" value="1"/>
</dbReference>
<dbReference type="InterPro" id="IPR000014">
    <property type="entry name" value="PAS"/>
</dbReference>
<keyword evidence="9" id="KW-1133">Transmembrane helix</keyword>
<name>A0A5J4L1E1_9CHLR</name>
<feature type="domain" description="Histidine kinase" evidence="10">
    <location>
        <begin position="275"/>
        <end position="496"/>
    </location>
</feature>
<keyword evidence="5" id="KW-0808">Transferase</keyword>
<evidence type="ECO:0000259" key="10">
    <source>
        <dbReference type="PROSITE" id="PS50109"/>
    </source>
</evidence>
<protein>
    <recommendedName>
        <fullName evidence="3">histidine kinase</fullName>
        <ecNumber evidence="3">2.7.13.3</ecNumber>
    </recommendedName>
</protein>
<dbReference type="AlphaFoldDB" id="A0A5J4L1E1"/>
<evidence type="ECO:0000256" key="3">
    <source>
        <dbReference type="ARBA" id="ARBA00012438"/>
    </source>
</evidence>
<dbReference type="GO" id="GO:0000156">
    <property type="term" value="F:phosphorelay response regulator activity"/>
    <property type="evidence" value="ECO:0007669"/>
    <property type="project" value="TreeGrafter"/>
</dbReference>
<dbReference type="CDD" id="cd00130">
    <property type="entry name" value="PAS"/>
    <property type="match status" value="1"/>
</dbReference>
<proteinExistence type="predicted"/>
<dbReference type="GO" id="GO:0000155">
    <property type="term" value="F:phosphorelay sensor kinase activity"/>
    <property type="evidence" value="ECO:0007669"/>
    <property type="project" value="InterPro"/>
</dbReference>
<dbReference type="Pfam" id="PF02518">
    <property type="entry name" value="HATPase_c"/>
    <property type="match status" value="1"/>
</dbReference>
<dbReference type="CDD" id="cd06225">
    <property type="entry name" value="HAMP"/>
    <property type="match status" value="1"/>
</dbReference>
<dbReference type="PRINTS" id="PR00344">
    <property type="entry name" value="BCTRLSENSOR"/>
</dbReference>
<keyword evidence="13" id="KW-1185">Reference proteome</keyword>
<dbReference type="GO" id="GO:0016020">
    <property type="term" value="C:membrane"/>
    <property type="evidence" value="ECO:0007669"/>
    <property type="project" value="UniProtKB-SubCell"/>
</dbReference>
<evidence type="ECO:0000256" key="8">
    <source>
        <dbReference type="ARBA" id="ARBA00023136"/>
    </source>
</evidence>
<dbReference type="InterPro" id="IPR036890">
    <property type="entry name" value="HATPase_C_sf"/>
</dbReference>
<dbReference type="PROSITE" id="PS50109">
    <property type="entry name" value="HIS_KIN"/>
    <property type="match status" value="1"/>
</dbReference>
<evidence type="ECO:0000256" key="4">
    <source>
        <dbReference type="ARBA" id="ARBA00022553"/>
    </source>
</evidence>
<evidence type="ECO:0000256" key="5">
    <source>
        <dbReference type="ARBA" id="ARBA00022679"/>
    </source>
</evidence>
<dbReference type="PROSITE" id="PS50885">
    <property type="entry name" value="HAMP"/>
    <property type="match status" value="1"/>
</dbReference>
<dbReference type="FunFam" id="1.10.287.130:FF:000001">
    <property type="entry name" value="Two-component sensor histidine kinase"/>
    <property type="match status" value="1"/>
</dbReference>
<evidence type="ECO:0000256" key="1">
    <source>
        <dbReference type="ARBA" id="ARBA00000085"/>
    </source>
</evidence>
<dbReference type="Pfam" id="PF00512">
    <property type="entry name" value="HisKA"/>
    <property type="match status" value="1"/>
</dbReference>
<dbReference type="SUPFAM" id="SSF55874">
    <property type="entry name" value="ATPase domain of HSP90 chaperone/DNA topoisomerase II/histidine kinase"/>
    <property type="match status" value="1"/>
</dbReference>
<evidence type="ECO:0000256" key="2">
    <source>
        <dbReference type="ARBA" id="ARBA00004370"/>
    </source>
</evidence>
<keyword evidence="9" id="KW-0812">Transmembrane</keyword>
<gene>
    <name evidence="12" type="ORF">KDW_54480</name>
</gene>
<dbReference type="CDD" id="cd00082">
    <property type="entry name" value="HisKA"/>
    <property type="match status" value="1"/>
</dbReference>
<keyword evidence="6" id="KW-0418">Kinase</keyword>